<dbReference type="Proteomes" id="UP001562425">
    <property type="component" value="Unassembled WGS sequence"/>
</dbReference>
<evidence type="ECO:0000313" key="3">
    <source>
        <dbReference type="Proteomes" id="UP001562425"/>
    </source>
</evidence>
<dbReference type="EMBL" id="JBEHCU010009926">
    <property type="protein sequence ID" value="KAL1379027.1"/>
    <property type="molecule type" value="Genomic_DNA"/>
</dbReference>
<gene>
    <name evidence="2" type="ORF">pipiens_015197</name>
</gene>
<comment type="caution">
    <text evidence="2">The sequence shown here is derived from an EMBL/GenBank/DDBJ whole genome shotgun (WGS) entry which is preliminary data.</text>
</comment>
<sequence length="117" mass="12759">MVPLQPPPLQPPVTTGEVEYWSHLRVSAWRPAEHNIVKEPSPGHRTASAPVGLSTGYNSSTARICPRELSETECEGLRLPGKSRWAVASNRWRIGPWPLQSGLSVSHKARSAPAHGP</sequence>
<accession>A0ABD1CRH5</accession>
<name>A0ABD1CRH5_CULPP</name>
<organism evidence="2 3">
    <name type="scientific">Culex pipiens pipiens</name>
    <name type="common">Northern house mosquito</name>
    <dbReference type="NCBI Taxonomy" id="38569"/>
    <lineage>
        <taxon>Eukaryota</taxon>
        <taxon>Metazoa</taxon>
        <taxon>Ecdysozoa</taxon>
        <taxon>Arthropoda</taxon>
        <taxon>Hexapoda</taxon>
        <taxon>Insecta</taxon>
        <taxon>Pterygota</taxon>
        <taxon>Neoptera</taxon>
        <taxon>Endopterygota</taxon>
        <taxon>Diptera</taxon>
        <taxon>Nematocera</taxon>
        <taxon>Culicoidea</taxon>
        <taxon>Culicidae</taxon>
        <taxon>Culicinae</taxon>
        <taxon>Culicini</taxon>
        <taxon>Culex</taxon>
        <taxon>Culex</taxon>
    </lineage>
</organism>
<evidence type="ECO:0000256" key="1">
    <source>
        <dbReference type="SAM" id="MobiDB-lite"/>
    </source>
</evidence>
<evidence type="ECO:0000313" key="2">
    <source>
        <dbReference type="EMBL" id="KAL1379027.1"/>
    </source>
</evidence>
<reference evidence="2 3" key="1">
    <citation type="submission" date="2024-05" db="EMBL/GenBank/DDBJ databases">
        <title>Culex pipiens pipiens assembly and annotation.</title>
        <authorList>
            <person name="Alout H."/>
            <person name="Durand T."/>
        </authorList>
    </citation>
    <scope>NUCLEOTIDE SEQUENCE [LARGE SCALE GENOMIC DNA]</scope>
    <source>
        <strain evidence="2">HA-2024</strain>
        <tissue evidence="2">Whole body</tissue>
    </source>
</reference>
<protein>
    <submittedName>
        <fullName evidence="2">Uncharacterized protein</fullName>
    </submittedName>
</protein>
<feature type="region of interest" description="Disordered" evidence="1">
    <location>
        <begin position="35"/>
        <end position="57"/>
    </location>
</feature>
<proteinExistence type="predicted"/>
<dbReference type="AlphaFoldDB" id="A0ABD1CRH5"/>
<keyword evidence="3" id="KW-1185">Reference proteome</keyword>